<dbReference type="AlphaFoldDB" id="A0A7M7HB79"/>
<dbReference type="GeneID" id="100120796"/>
<dbReference type="KEGG" id="nvi:100120796"/>
<organism evidence="1 2">
    <name type="scientific">Nasonia vitripennis</name>
    <name type="common">Parasitic wasp</name>
    <dbReference type="NCBI Taxonomy" id="7425"/>
    <lineage>
        <taxon>Eukaryota</taxon>
        <taxon>Metazoa</taxon>
        <taxon>Ecdysozoa</taxon>
        <taxon>Arthropoda</taxon>
        <taxon>Hexapoda</taxon>
        <taxon>Insecta</taxon>
        <taxon>Pterygota</taxon>
        <taxon>Neoptera</taxon>
        <taxon>Endopterygota</taxon>
        <taxon>Hymenoptera</taxon>
        <taxon>Apocrita</taxon>
        <taxon>Proctotrupomorpha</taxon>
        <taxon>Chalcidoidea</taxon>
        <taxon>Pteromalidae</taxon>
        <taxon>Pteromalinae</taxon>
        <taxon>Nasonia</taxon>
    </lineage>
</organism>
<accession>A0A7M7HB79</accession>
<keyword evidence="2" id="KW-1185">Reference proteome</keyword>
<dbReference type="InParanoid" id="A0A7M7HB79"/>
<sequence length="269" mass="30284">MNVLGVLQLVIQQFSTMKIFVTFFILCFVCKPSNGTSLVKACLVENGFGASGKDLEIVKAVANPEYVGILRQVPKDKLSGVFACIFQDRNPTTNLYASLKRLIEMDDKVSKAEAQKMQDSLTDCHKEVAGDDAKLLNCVNAFDSPFDEIMATIRDVPDSLGFCYEKCKLTISEMYKIEQNRLNLKEIMTFVPEEKMACTTGCKVDKSGRSLTSRLTDLIHKSKKHDEKKKKEMIETLNRCSAQVSGVKVETYNLIKCLNLYKPPFIDLY</sequence>
<dbReference type="RefSeq" id="XP_008214704.1">
    <property type="nucleotide sequence ID" value="XM_008216482.4"/>
</dbReference>
<protein>
    <submittedName>
        <fullName evidence="1">Uncharacterized protein</fullName>
    </submittedName>
</protein>
<evidence type="ECO:0000313" key="2">
    <source>
        <dbReference type="Proteomes" id="UP000002358"/>
    </source>
</evidence>
<reference evidence="1" key="1">
    <citation type="submission" date="2021-01" db="UniProtKB">
        <authorList>
            <consortium name="EnsemblMetazoa"/>
        </authorList>
    </citation>
    <scope>IDENTIFICATION</scope>
</reference>
<dbReference type="EnsemblMetazoa" id="XM_008216482">
    <property type="protein sequence ID" value="XP_008214704"/>
    <property type="gene ID" value="LOC100120796"/>
</dbReference>
<evidence type="ECO:0000313" key="1">
    <source>
        <dbReference type="EnsemblMetazoa" id="XP_008214704"/>
    </source>
</evidence>
<name>A0A7M7HB79_NASVI</name>
<proteinExistence type="predicted"/>
<dbReference type="Proteomes" id="UP000002358">
    <property type="component" value="Chromosome 4"/>
</dbReference>